<sequence length="178" mass="20087">MKKFSTFTLITGLIFIGVGIFFLFYPDNALKTVIKIAAILAIVKGIFDLLRFFRLNSQTGKKDYGLIFSGVLILVLGIILFFNTTIGTLITGILFAIWFFFESIGTLLTLRFFNQKSGFAYYLLLILTVFALIMSILMFALPFQAALSFTLITGLYFVFQGIVLAIISLKFKSWFTVK</sequence>
<dbReference type="Proteomes" id="UP000294641">
    <property type="component" value="Unassembled WGS sequence"/>
</dbReference>
<feature type="transmembrane region" description="Helical" evidence="1">
    <location>
        <begin position="7"/>
        <end position="26"/>
    </location>
</feature>
<dbReference type="RefSeq" id="WP_109350254.1">
    <property type="nucleotide sequence ID" value="NZ_BJUE01000023.1"/>
</dbReference>
<evidence type="ECO:0000313" key="2">
    <source>
        <dbReference type="EMBL" id="STX09694.1"/>
    </source>
</evidence>
<evidence type="ECO:0000313" key="4">
    <source>
        <dbReference type="Proteomes" id="UP000254330"/>
    </source>
</evidence>
<feature type="transmembrane region" description="Helical" evidence="1">
    <location>
        <begin position="64"/>
        <end position="82"/>
    </location>
</feature>
<evidence type="ECO:0000313" key="3">
    <source>
        <dbReference type="EMBL" id="TDR35790.1"/>
    </source>
</evidence>
<dbReference type="PANTHER" id="PTHR34989">
    <property type="entry name" value="PROTEIN HDED"/>
    <property type="match status" value="1"/>
</dbReference>
<name>A0A2U3AB12_9BACL</name>
<keyword evidence="1" id="KW-0472">Membrane</keyword>
<feature type="transmembrane region" description="Helical" evidence="1">
    <location>
        <begin position="147"/>
        <end position="169"/>
    </location>
</feature>
<keyword evidence="1" id="KW-0812">Transmembrane</keyword>
<dbReference type="AlphaFoldDB" id="A0A2U3AB12"/>
<organism evidence="2 4">
    <name type="scientific">Kurthia zopfii</name>
    <dbReference type="NCBI Taxonomy" id="1650"/>
    <lineage>
        <taxon>Bacteria</taxon>
        <taxon>Bacillati</taxon>
        <taxon>Bacillota</taxon>
        <taxon>Bacilli</taxon>
        <taxon>Bacillales</taxon>
        <taxon>Caryophanaceae</taxon>
        <taxon>Kurthia</taxon>
    </lineage>
</organism>
<keyword evidence="5" id="KW-1185">Reference proteome</keyword>
<dbReference type="Pfam" id="PF03729">
    <property type="entry name" value="DUF308"/>
    <property type="match status" value="2"/>
</dbReference>
<dbReference type="EMBL" id="SNZG01000028">
    <property type="protein sequence ID" value="TDR35790.1"/>
    <property type="molecule type" value="Genomic_DNA"/>
</dbReference>
<feature type="transmembrane region" description="Helical" evidence="1">
    <location>
        <begin position="120"/>
        <end position="141"/>
    </location>
</feature>
<dbReference type="Proteomes" id="UP000254330">
    <property type="component" value="Unassembled WGS sequence"/>
</dbReference>
<comment type="caution">
    <text evidence="2">The sequence shown here is derived from an EMBL/GenBank/DDBJ whole genome shotgun (WGS) entry which is preliminary data.</text>
</comment>
<gene>
    <name evidence="3" type="ORF">DFR61_12820</name>
    <name evidence="2" type="ORF">NCTC10597_01387</name>
</gene>
<keyword evidence="1" id="KW-1133">Transmembrane helix</keyword>
<evidence type="ECO:0000256" key="1">
    <source>
        <dbReference type="SAM" id="Phobius"/>
    </source>
</evidence>
<proteinExistence type="predicted"/>
<evidence type="ECO:0000313" key="5">
    <source>
        <dbReference type="Proteomes" id="UP000294641"/>
    </source>
</evidence>
<accession>A0A2U3AB12</accession>
<dbReference type="EMBL" id="UGNP01000001">
    <property type="protein sequence ID" value="STX09694.1"/>
    <property type="molecule type" value="Genomic_DNA"/>
</dbReference>
<dbReference type="OrthoDB" id="10007546at2"/>
<dbReference type="PANTHER" id="PTHR34989:SF1">
    <property type="entry name" value="PROTEIN HDED"/>
    <property type="match status" value="1"/>
</dbReference>
<reference evidence="3 5" key="2">
    <citation type="submission" date="2019-03" db="EMBL/GenBank/DDBJ databases">
        <title>Genomic Encyclopedia of Type Strains, Phase IV (KMG-IV): sequencing the most valuable type-strain genomes for metagenomic binning, comparative biology and taxonomic classification.</title>
        <authorList>
            <person name="Goeker M."/>
        </authorList>
    </citation>
    <scope>NUCLEOTIDE SEQUENCE [LARGE SCALE GENOMIC DNA]</scope>
    <source>
        <strain evidence="3 5">DSM 20580</strain>
    </source>
</reference>
<feature type="transmembrane region" description="Helical" evidence="1">
    <location>
        <begin position="88"/>
        <end position="108"/>
    </location>
</feature>
<feature type="transmembrane region" description="Helical" evidence="1">
    <location>
        <begin position="32"/>
        <end position="52"/>
    </location>
</feature>
<reference evidence="2 4" key="1">
    <citation type="submission" date="2018-06" db="EMBL/GenBank/DDBJ databases">
        <authorList>
            <consortium name="Pathogen Informatics"/>
            <person name="Doyle S."/>
        </authorList>
    </citation>
    <scope>NUCLEOTIDE SEQUENCE [LARGE SCALE GENOMIC DNA]</scope>
    <source>
        <strain evidence="2 4">NCTC10597</strain>
    </source>
</reference>
<dbReference type="GO" id="GO:0005886">
    <property type="term" value="C:plasma membrane"/>
    <property type="evidence" value="ECO:0007669"/>
    <property type="project" value="TreeGrafter"/>
</dbReference>
<dbReference type="InterPro" id="IPR052712">
    <property type="entry name" value="Acid_resist_chaperone_HdeD"/>
</dbReference>
<dbReference type="InterPro" id="IPR005325">
    <property type="entry name" value="DUF308_memb"/>
</dbReference>
<protein>
    <submittedName>
        <fullName evidence="2">Uncharacterized conserved protein</fullName>
    </submittedName>
    <submittedName>
        <fullName evidence="3">Uncharacterized membrane protein HdeD (DUF308 family)</fullName>
    </submittedName>
</protein>